<feature type="domain" description="Tyrosine specific protein phosphatases" evidence="1">
    <location>
        <begin position="145"/>
        <end position="189"/>
    </location>
</feature>
<sequence length="276" mass="30617">MSIPTIDPDALQKTLSSPPFVVVDGVVNIRDFGGYITEDPSFRVRPGYLFRSGEPTKITESGKEKLRGLGIRKVFDFRSEPEIAKYKAATPVIDGVEFVRNPVSNDEAYDPVGLAARVKRFQTGELTAFVALYTGIFESGGPAFEKVLLHLRDHPDEPCLIHCTAGKDRTGVFAALLLKLLGVDEETIVNDYALTTIGLQPALPMLIARFQTEPMFRDNMDAMLKMASARPETIRAVLDRVLKDNYGSAENYLKTHTSLTDEDIARIRLNLLVQTL</sequence>
<evidence type="ECO:0000259" key="1">
    <source>
        <dbReference type="PROSITE" id="PS50056"/>
    </source>
</evidence>
<dbReference type="InterPro" id="IPR029021">
    <property type="entry name" value="Prot-tyrosine_phosphatase-like"/>
</dbReference>
<dbReference type="PANTHER" id="PTHR31126:SF1">
    <property type="entry name" value="TYROSINE SPECIFIC PROTEIN PHOSPHATASES DOMAIN-CONTAINING PROTEIN"/>
    <property type="match status" value="1"/>
</dbReference>
<dbReference type="OrthoDB" id="9988524at2759"/>
<name>A0A165TB40_9AGAM</name>
<dbReference type="Pfam" id="PF13350">
    <property type="entry name" value="Y_phosphatase3"/>
    <property type="match status" value="1"/>
</dbReference>
<dbReference type="EMBL" id="KV425567">
    <property type="protein sequence ID" value="KZT26412.1"/>
    <property type="molecule type" value="Genomic_DNA"/>
</dbReference>
<organism evidence="2 3">
    <name type="scientific">Neolentinus lepideus HHB14362 ss-1</name>
    <dbReference type="NCBI Taxonomy" id="1314782"/>
    <lineage>
        <taxon>Eukaryota</taxon>
        <taxon>Fungi</taxon>
        <taxon>Dikarya</taxon>
        <taxon>Basidiomycota</taxon>
        <taxon>Agaricomycotina</taxon>
        <taxon>Agaricomycetes</taxon>
        <taxon>Gloeophyllales</taxon>
        <taxon>Gloeophyllaceae</taxon>
        <taxon>Neolentinus</taxon>
    </lineage>
</organism>
<dbReference type="PROSITE" id="PS00383">
    <property type="entry name" value="TYR_PHOSPHATASE_1"/>
    <property type="match status" value="1"/>
</dbReference>
<dbReference type="GO" id="GO:0004721">
    <property type="term" value="F:phosphoprotein phosphatase activity"/>
    <property type="evidence" value="ECO:0007669"/>
    <property type="project" value="InterPro"/>
</dbReference>
<dbReference type="Gene3D" id="3.90.190.10">
    <property type="entry name" value="Protein tyrosine phosphatase superfamily"/>
    <property type="match status" value="1"/>
</dbReference>
<dbReference type="InterPro" id="IPR016130">
    <property type="entry name" value="Tyr_Pase_AS"/>
</dbReference>
<protein>
    <recommendedName>
        <fullName evidence="1">Tyrosine specific protein phosphatases domain-containing protein</fullName>
    </recommendedName>
</protein>
<dbReference type="InParanoid" id="A0A165TB40"/>
<evidence type="ECO:0000313" key="2">
    <source>
        <dbReference type="EMBL" id="KZT26412.1"/>
    </source>
</evidence>
<dbReference type="SUPFAM" id="SSF52799">
    <property type="entry name" value="(Phosphotyrosine protein) phosphatases II"/>
    <property type="match status" value="1"/>
</dbReference>
<dbReference type="AlphaFoldDB" id="A0A165TB40"/>
<dbReference type="InterPro" id="IPR026893">
    <property type="entry name" value="Tyr/Ser_Pase_IphP-type"/>
</dbReference>
<proteinExistence type="predicted"/>
<keyword evidence="3" id="KW-1185">Reference proteome</keyword>
<dbReference type="Proteomes" id="UP000076761">
    <property type="component" value="Unassembled WGS sequence"/>
</dbReference>
<accession>A0A165TB40</accession>
<evidence type="ECO:0000313" key="3">
    <source>
        <dbReference type="Proteomes" id="UP000076761"/>
    </source>
</evidence>
<dbReference type="STRING" id="1314782.A0A165TB40"/>
<dbReference type="InterPro" id="IPR000387">
    <property type="entry name" value="Tyr_Pase_dom"/>
</dbReference>
<reference evidence="2 3" key="1">
    <citation type="journal article" date="2016" name="Mol. Biol. Evol.">
        <title>Comparative Genomics of Early-Diverging Mushroom-Forming Fungi Provides Insights into the Origins of Lignocellulose Decay Capabilities.</title>
        <authorList>
            <person name="Nagy L.G."/>
            <person name="Riley R."/>
            <person name="Tritt A."/>
            <person name="Adam C."/>
            <person name="Daum C."/>
            <person name="Floudas D."/>
            <person name="Sun H."/>
            <person name="Yadav J.S."/>
            <person name="Pangilinan J."/>
            <person name="Larsson K.H."/>
            <person name="Matsuura K."/>
            <person name="Barry K."/>
            <person name="Labutti K."/>
            <person name="Kuo R."/>
            <person name="Ohm R.A."/>
            <person name="Bhattacharya S.S."/>
            <person name="Shirouzu T."/>
            <person name="Yoshinaga Y."/>
            <person name="Martin F.M."/>
            <person name="Grigoriev I.V."/>
            <person name="Hibbett D.S."/>
        </authorList>
    </citation>
    <scope>NUCLEOTIDE SEQUENCE [LARGE SCALE GENOMIC DNA]</scope>
    <source>
        <strain evidence="2 3">HHB14362 ss-1</strain>
    </source>
</reference>
<gene>
    <name evidence="2" type="ORF">NEOLEDRAFT_1132467</name>
</gene>
<dbReference type="PANTHER" id="PTHR31126">
    <property type="entry name" value="TYROSINE-PROTEIN PHOSPHATASE"/>
    <property type="match status" value="1"/>
</dbReference>
<dbReference type="PROSITE" id="PS50056">
    <property type="entry name" value="TYR_PHOSPHATASE_2"/>
    <property type="match status" value="1"/>
</dbReference>